<evidence type="ECO:0000313" key="5">
    <source>
        <dbReference type="Proteomes" id="UP000663852"/>
    </source>
</evidence>
<protein>
    <submittedName>
        <fullName evidence="2">Uncharacterized protein</fullName>
    </submittedName>
</protein>
<keyword evidence="4" id="KW-1185">Reference proteome</keyword>
<dbReference type="EMBL" id="CAJNOR010004624">
    <property type="protein sequence ID" value="CAF1516718.1"/>
    <property type="molecule type" value="Genomic_DNA"/>
</dbReference>
<comment type="caution">
    <text evidence="2">The sequence shown here is derived from an EMBL/GenBank/DDBJ whole genome shotgun (WGS) entry which is preliminary data.</text>
</comment>
<keyword evidence="1" id="KW-1133">Transmembrane helix</keyword>
<feature type="transmembrane region" description="Helical" evidence="1">
    <location>
        <begin position="43"/>
        <end position="65"/>
    </location>
</feature>
<proteinExistence type="predicted"/>
<evidence type="ECO:0000256" key="1">
    <source>
        <dbReference type="SAM" id="Phobius"/>
    </source>
</evidence>
<evidence type="ECO:0000313" key="2">
    <source>
        <dbReference type="EMBL" id="CAF1359403.1"/>
    </source>
</evidence>
<dbReference type="Proteomes" id="UP000663852">
    <property type="component" value="Unassembled WGS sequence"/>
</dbReference>
<dbReference type="AlphaFoldDB" id="A0A815HZC1"/>
<keyword evidence="1" id="KW-0812">Transmembrane</keyword>
<dbReference type="EMBL" id="CAJNOJ010000273">
    <property type="protein sequence ID" value="CAF1359403.1"/>
    <property type="molecule type" value="Genomic_DNA"/>
</dbReference>
<evidence type="ECO:0000313" key="4">
    <source>
        <dbReference type="Proteomes" id="UP000663828"/>
    </source>
</evidence>
<keyword evidence="1" id="KW-0472">Membrane</keyword>
<sequence length="104" mass="11340">MSTDTSDDTVVVHLQIDDNTSLNDIKSRSPDFLSQGVWTWNKILFVGLIALCIIGIILALLFLIIGKKFNKNKRTQASGSTTTTKSVVTSNVAAGGRYEPVRNV</sequence>
<gene>
    <name evidence="2" type="ORF">EDS130_LOCUS33729</name>
    <name evidence="3" type="ORF">XAT740_LOCUS40544</name>
</gene>
<name>A0A815HZC1_ADIRI</name>
<dbReference type="Proteomes" id="UP000663828">
    <property type="component" value="Unassembled WGS sequence"/>
</dbReference>
<organism evidence="2 5">
    <name type="scientific">Adineta ricciae</name>
    <name type="common">Rotifer</name>
    <dbReference type="NCBI Taxonomy" id="249248"/>
    <lineage>
        <taxon>Eukaryota</taxon>
        <taxon>Metazoa</taxon>
        <taxon>Spiralia</taxon>
        <taxon>Gnathifera</taxon>
        <taxon>Rotifera</taxon>
        <taxon>Eurotatoria</taxon>
        <taxon>Bdelloidea</taxon>
        <taxon>Adinetida</taxon>
        <taxon>Adinetidae</taxon>
        <taxon>Adineta</taxon>
    </lineage>
</organism>
<reference evidence="2" key="1">
    <citation type="submission" date="2021-02" db="EMBL/GenBank/DDBJ databases">
        <authorList>
            <person name="Nowell W R."/>
        </authorList>
    </citation>
    <scope>NUCLEOTIDE SEQUENCE</scope>
</reference>
<evidence type="ECO:0000313" key="3">
    <source>
        <dbReference type="EMBL" id="CAF1516718.1"/>
    </source>
</evidence>
<accession>A0A815HZC1</accession>